<reference evidence="1 2" key="1">
    <citation type="submission" date="2024-05" db="EMBL/GenBank/DDBJ databases">
        <authorList>
            <person name="Wallberg A."/>
        </authorList>
    </citation>
    <scope>NUCLEOTIDE SEQUENCE [LARGE SCALE GENOMIC DNA]</scope>
</reference>
<dbReference type="EMBL" id="CAXKWB010013413">
    <property type="protein sequence ID" value="CAL4107631.1"/>
    <property type="molecule type" value="Genomic_DNA"/>
</dbReference>
<organism evidence="1 2">
    <name type="scientific">Meganyctiphanes norvegica</name>
    <name type="common">Northern krill</name>
    <name type="synonym">Thysanopoda norvegica</name>
    <dbReference type="NCBI Taxonomy" id="48144"/>
    <lineage>
        <taxon>Eukaryota</taxon>
        <taxon>Metazoa</taxon>
        <taxon>Ecdysozoa</taxon>
        <taxon>Arthropoda</taxon>
        <taxon>Crustacea</taxon>
        <taxon>Multicrustacea</taxon>
        <taxon>Malacostraca</taxon>
        <taxon>Eumalacostraca</taxon>
        <taxon>Eucarida</taxon>
        <taxon>Euphausiacea</taxon>
        <taxon>Euphausiidae</taxon>
        <taxon>Meganyctiphanes</taxon>
    </lineage>
</organism>
<dbReference type="AlphaFoldDB" id="A0AAV2R3S7"/>
<keyword evidence="2" id="KW-1185">Reference proteome</keyword>
<dbReference type="Proteomes" id="UP001497623">
    <property type="component" value="Unassembled WGS sequence"/>
</dbReference>
<comment type="caution">
    <text evidence="1">The sequence shown here is derived from an EMBL/GenBank/DDBJ whole genome shotgun (WGS) entry which is preliminary data.</text>
</comment>
<evidence type="ECO:0000313" key="1">
    <source>
        <dbReference type="EMBL" id="CAL4107631.1"/>
    </source>
</evidence>
<protein>
    <submittedName>
        <fullName evidence="1">Uncharacterized protein</fullName>
    </submittedName>
</protein>
<accession>A0AAV2R3S7</accession>
<sequence length="372" mass="43427">MYRLWMFRRSCTLVILFLNALLFTGYLKRSSAGLSDAVMKFMRKGAFYSTASEINNYKCNLTLLMERCDCSRQFAINSDQPCGDVTIKHNGNVKSNTLHGSITGHQKDHQRISTCSTTATMRGPRQQVVAYSLFGKFPNEYSDAIHLQAESIKELYPGWVMRVYHDLDLTLETMQRWMCDLECRYPHLDFCDINNLPVLGDISSTAGSSWRVAVMGDLLVHQYAVRDLDSPIFQREADAVQEWIESKQCYHLMHDNHAHRAPVLAGLWGGCSWWRPDEAMSMRNEMLNATRLFHEDQRALADILWPEIQENVLMHDSYHCMRYPESRPFPSQRFNLTYVGQRTYRAKYITDRIVRECPYKCRPLQHQDWLYC</sequence>
<gene>
    <name evidence="1" type="ORF">MNOR_LOCUS18619</name>
</gene>
<proteinExistence type="predicted"/>
<evidence type="ECO:0000313" key="2">
    <source>
        <dbReference type="Proteomes" id="UP001497623"/>
    </source>
</evidence>
<name>A0AAV2R3S7_MEGNR</name>